<dbReference type="PANTHER" id="PTHR46420">
    <property type="entry name" value="BETA-1,4-GLUCURONYLTRANSFERASE 1"/>
    <property type="match status" value="1"/>
</dbReference>
<keyword evidence="9" id="KW-0479">Metal-binding</keyword>
<dbReference type="Pfam" id="PF13896">
    <property type="entry name" value="Glyco_transf_49"/>
    <property type="match status" value="1"/>
</dbReference>
<dbReference type="EMBL" id="OC319966">
    <property type="protein sequence ID" value="CAD7406847.1"/>
    <property type="molecule type" value="Genomic_DNA"/>
</dbReference>
<evidence type="ECO:0000256" key="1">
    <source>
        <dbReference type="ARBA" id="ARBA00001936"/>
    </source>
</evidence>
<evidence type="ECO:0000256" key="21">
    <source>
        <dbReference type="SAM" id="Phobius"/>
    </source>
</evidence>
<dbReference type="GO" id="GO:0000139">
    <property type="term" value="C:Golgi membrane"/>
    <property type="evidence" value="ECO:0007669"/>
    <property type="project" value="UniProtKB-SubCell"/>
</dbReference>
<comment type="cofactor">
    <cofactor evidence="1">
        <name>Mn(2+)</name>
        <dbReference type="ChEBI" id="CHEBI:29035"/>
    </cofactor>
</comment>
<keyword evidence="15" id="KW-0464">Manganese</keyword>
<evidence type="ECO:0000256" key="10">
    <source>
        <dbReference type="ARBA" id="ARBA00022968"/>
    </source>
</evidence>
<evidence type="ECO:0000256" key="5">
    <source>
        <dbReference type="ARBA" id="ARBA00017962"/>
    </source>
</evidence>
<keyword evidence="8 21" id="KW-0812">Transmembrane</keyword>
<dbReference type="UniPathway" id="UPA00378"/>
<evidence type="ECO:0000256" key="12">
    <source>
        <dbReference type="ARBA" id="ARBA00023034"/>
    </source>
</evidence>
<evidence type="ECO:0000256" key="3">
    <source>
        <dbReference type="ARBA" id="ARBA00004922"/>
    </source>
</evidence>
<keyword evidence="14" id="KW-0325">Glycoprotein</keyword>
<evidence type="ECO:0000313" key="22">
    <source>
        <dbReference type="EMBL" id="CAD7406847.1"/>
    </source>
</evidence>
<evidence type="ECO:0000256" key="11">
    <source>
        <dbReference type="ARBA" id="ARBA00022989"/>
    </source>
</evidence>
<evidence type="ECO:0000256" key="7">
    <source>
        <dbReference type="ARBA" id="ARBA00022679"/>
    </source>
</evidence>
<gene>
    <name evidence="22" type="ORF">TCEB3V08_LOCUS8725</name>
</gene>
<feature type="transmembrane region" description="Helical" evidence="21">
    <location>
        <begin position="63"/>
        <end position="82"/>
    </location>
</feature>
<evidence type="ECO:0000256" key="4">
    <source>
        <dbReference type="ARBA" id="ARBA00008539"/>
    </source>
</evidence>
<organism evidence="22">
    <name type="scientific">Timema cristinae</name>
    <name type="common">Walking stick</name>
    <dbReference type="NCBI Taxonomy" id="61476"/>
    <lineage>
        <taxon>Eukaryota</taxon>
        <taxon>Metazoa</taxon>
        <taxon>Ecdysozoa</taxon>
        <taxon>Arthropoda</taxon>
        <taxon>Hexapoda</taxon>
        <taxon>Insecta</taxon>
        <taxon>Pterygota</taxon>
        <taxon>Neoptera</taxon>
        <taxon>Polyneoptera</taxon>
        <taxon>Phasmatodea</taxon>
        <taxon>Timematodea</taxon>
        <taxon>Timematoidea</taxon>
        <taxon>Timematidae</taxon>
        <taxon>Timema</taxon>
    </lineage>
</organism>
<comment type="pathway">
    <text evidence="3">Protein modification; protein glycosylation.</text>
</comment>
<keyword evidence="12" id="KW-0333">Golgi apparatus</keyword>
<evidence type="ECO:0000256" key="19">
    <source>
        <dbReference type="ARBA" id="ARBA00033291"/>
    </source>
</evidence>
<evidence type="ECO:0000256" key="2">
    <source>
        <dbReference type="ARBA" id="ARBA00004323"/>
    </source>
</evidence>
<evidence type="ECO:0000256" key="18">
    <source>
        <dbReference type="ARBA" id="ARBA00032181"/>
    </source>
</evidence>
<proteinExistence type="inferred from homology"/>
<evidence type="ECO:0000256" key="20">
    <source>
        <dbReference type="ARBA" id="ARBA00047852"/>
    </source>
</evidence>
<keyword evidence="11 21" id="KW-1133">Transmembrane helix</keyword>
<reference evidence="22" key="1">
    <citation type="submission" date="2020-11" db="EMBL/GenBank/DDBJ databases">
        <authorList>
            <person name="Tran Van P."/>
        </authorList>
    </citation>
    <scope>NUCLEOTIDE SEQUENCE</scope>
</reference>
<sequence>MEPFLFSEVVEARQRWNRSKVASLLVSGTDSAVTGDEPSWEHSVSHVVHVAGMKGSRLHVTRICVLVGMFNFVLITTILLIFKDTMKLNNLVVHPPWIVQYLDPSLGMLDSSGRYVAHVHSVVGSNWIKLSKRALSLATHASLEHLHWVAAIVADWPGPVSIALFVPDIEYHLATTYIAYLQTCYPNVQQQVSFHFLYPVDRPAQLFSEDDLKDVALECSISPKKVLQELLTHRPLDLLTSWREQLLYPQNILRNIARKTSPTTFMMCVDIDMIMTSASMNEELEVFLSRNTTGGVRCAYVVPVYEIHSNFTLPPRNKKDLLNLVAEKNARPFHIKVFAKNQGISNLNRWEKLAVRNEVRVAYNVTTFKYWYEPIYIADKSAPLFDERFIGYGNTRNTQSYEMFLNQWTFCVLDNVFLVHWGFQQLSQHPAWRTEQINKNNKLLADFFREMAVRYDTDPFHFIKRFKKKSPQVSVVYNPSKLVVAGWVHRPTVMLQKQALRPVYLVWPGSNTPVLTARPTASQTELEALGVEPGTSGSEASKSDHYTTKAVGYQLPTYFVA</sequence>
<comment type="catalytic activity">
    <reaction evidence="20">
        <text>3-O-[beta-D-Xyl-(1-&gt;4)-Rib-ol-P-Rib-ol-P-3-beta-D-GalNAc-(1-&gt;3)-beta-D-GlcNAc-(1-&gt;4)-(O-6-P-alpha-D-Man)]-Thr-[protein] + UDP-alpha-D-glucuronate = 3-O-[beta-D-GlcA-(1-&gt;3)-beta-D-Xyl-(1-&gt;4)-Rib-ol-P-Rib-ol-P-3-beta-D-GalNAc-(1-&gt;3)-beta-D-GlcNAc-(1-&gt;4)-(O-6-P-alpha-D-Man)]-Thr-[protein] + UDP + H(+)</text>
        <dbReference type="Rhea" id="RHEA:46860"/>
        <dbReference type="Rhea" id="RHEA-COMP:15023"/>
        <dbReference type="Rhea" id="RHEA-COMP:17482"/>
        <dbReference type="ChEBI" id="CHEBI:15378"/>
        <dbReference type="ChEBI" id="CHEBI:58052"/>
        <dbReference type="ChEBI" id="CHEBI:58223"/>
        <dbReference type="ChEBI" id="CHEBI:142405"/>
        <dbReference type="ChEBI" id="CHEBI:177336"/>
    </reaction>
</comment>
<evidence type="ECO:0000256" key="6">
    <source>
        <dbReference type="ARBA" id="ARBA00022676"/>
    </source>
</evidence>
<keyword evidence="6" id="KW-0328">Glycosyltransferase</keyword>
<dbReference type="PANTHER" id="PTHR46420:SF1">
    <property type="entry name" value="BETA-1,4-GLUCURONYLTRANSFERASE 1"/>
    <property type="match status" value="1"/>
</dbReference>
<protein>
    <recommendedName>
        <fullName evidence="5">Beta-1,4-glucuronyltransferase 1</fullName>
    </recommendedName>
    <alternativeName>
        <fullName evidence="16">I-beta-1,3-N-acetylglucosaminyltransferase</fullName>
    </alternativeName>
    <alternativeName>
        <fullName evidence="19">N-acetyllactosaminide beta-1,3-N-acetylglucosaminyltransferase</fullName>
    </alternativeName>
    <alternativeName>
        <fullName evidence="17">Poly-N-acetyllactosamine extension enzyme</fullName>
    </alternativeName>
    <alternativeName>
        <fullName evidence="18">UDP-GlcNAc:betaGal beta-1,3-N-acetylglucosaminyltransferase 1</fullName>
    </alternativeName>
</protein>
<evidence type="ECO:0000256" key="15">
    <source>
        <dbReference type="ARBA" id="ARBA00023211"/>
    </source>
</evidence>
<dbReference type="InterPro" id="IPR043189">
    <property type="entry name" value="B4GAT1"/>
</dbReference>
<evidence type="ECO:0000256" key="17">
    <source>
        <dbReference type="ARBA" id="ARBA00032175"/>
    </source>
</evidence>
<comment type="subcellular location">
    <subcellularLocation>
        <location evidence="2">Golgi apparatus membrane</location>
        <topology evidence="2">Single-pass type II membrane protein</topology>
    </subcellularLocation>
</comment>
<dbReference type="GO" id="GO:0035269">
    <property type="term" value="P:protein O-linked glycosylation via mannose"/>
    <property type="evidence" value="ECO:0007669"/>
    <property type="project" value="TreeGrafter"/>
</dbReference>
<accession>A0A7R9H5M1</accession>
<keyword evidence="13 21" id="KW-0472">Membrane</keyword>
<dbReference type="GO" id="GO:0015020">
    <property type="term" value="F:glucuronosyltransferase activity"/>
    <property type="evidence" value="ECO:0007669"/>
    <property type="project" value="InterPro"/>
</dbReference>
<evidence type="ECO:0000256" key="9">
    <source>
        <dbReference type="ARBA" id="ARBA00022723"/>
    </source>
</evidence>
<dbReference type="AlphaFoldDB" id="A0A7R9H5M1"/>
<evidence type="ECO:0000256" key="13">
    <source>
        <dbReference type="ARBA" id="ARBA00023136"/>
    </source>
</evidence>
<evidence type="ECO:0000256" key="14">
    <source>
        <dbReference type="ARBA" id="ARBA00023180"/>
    </source>
</evidence>
<name>A0A7R9H5M1_TIMCR</name>
<dbReference type="GO" id="GO:0046872">
    <property type="term" value="F:metal ion binding"/>
    <property type="evidence" value="ECO:0007669"/>
    <property type="project" value="UniProtKB-KW"/>
</dbReference>
<evidence type="ECO:0000256" key="16">
    <source>
        <dbReference type="ARBA" id="ARBA00030723"/>
    </source>
</evidence>
<comment type="similarity">
    <text evidence="4">Belongs to the glycosyltransferase 49 family.</text>
</comment>
<keyword evidence="10" id="KW-0735">Signal-anchor</keyword>
<evidence type="ECO:0000256" key="8">
    <source>
        <dbReference type="ARBA" id="ARBA00022692"/>
    </source>
</evidence>
<keyword evidence="7" id="KW-0808">Transferase</keyword>